<protein>
    <submittedName>
        <fullName evidence="2">Uncharacterized protein</fullName>
    </submittedName>
</protein>
<organism evidence="2 3">
    <name type="scientific">Hevea brasiliensis</name>
    <name type="common">Para rubber tree</name>
    <name type="synonym">Siphonia brasiliensis</name>
    <dbReference type="NCBI Taxonomy" id="3981"/>
    <lineage>
        <taxon>Eukaryota</taxon>
        <taxon>Viridiplantae</taxon>
        <taxon>Streptophyta</taxon>
        <taxon>Embryophyta</taxon>
        <taxon>Tracheophyta</taxon>
        <taxon>Spermatophyta</taxon>
        <taxon>Magnoliopsida</taxon>
        <taxon>eudicotyledons</taxon>
        <taxon>Gunneridae</taxon>
        <taxon>Pentapetalae</taxon>
        <taxon>rosids</taxon>
        <taxon>fabids</taxon>
        <taxon>Malpighiales</taxon>
        <taxon>Euphorbiaceae</taxon>
        <taxon>Crotonoideae</taxon>
        <taxon>Micrandreae</taxon>
        <taxon>Hevea</taxon>
    </lineage>
</organism>
<feature type="region of interest" description="Disordered" evidence="1">
    <location>
        <begin position="114"/>
        <end position="196"/>
    </location>
</feature>
<reference evidence="2 3" key="1">
    <citation type="journal article" date="2020" name="Mol. Plant">
        <title>The Chromosome-Based Rubber Tree Genome Provides New Insights into Spurge Genome Evolution and Rubber Biosynthesis.</title>
        <authorList>
            <person name="Liu J."/>
            <person name="Shi C."/>
            <person name="Shi C.C."/>
            <person name="Li W."/>
            <person name="Zhang Q.J."/>
            <person name="Zhang Y."/>
            <person name="Li K."/>
            <person name="Lu H.F."/>
            <person name="Shi C."/>
            <person name="Zhu S.T."/>
            <person name="Xiao Z.Y."/>
            <person name="Nan H."/>
            <person name="Yue Y."/>
            <person name="Zhu X.G."/>
            <person name="Wu Y."/>
            <person name="Hong X.N."/>
            <person name="Fan G.Y."/>
            <person name="Tong Y."/>
            <person name="Zhang D."/>
            <person name="Mao C.L."/>
            <person name="Liu Y.L."/>
            <person name="Hao S.J."/>
            <person name="Liu W.Q."/>
            <person name="Lv M.Q."/>
            <person name="Zhang H.B."/>
            <person name="Liu Y."/>
            <person name="Hu-Tang G.R."/>
            <person name="Wang J.P."/>
            <person name="Wang J.H."/>
            <person name="Sun Y.H."/>
            <person name="Ni S.B."/>
            <person name="Chen W.B."/>
            <person name="Zhang X.C."/>
            <person name="Jiao Y.N."/>
            <person name="Eichler E.E."/>
            <person name="Li G.H."/>
            <person name="Liu X."/>
            <person name="Gao L.Z."/>
        </authorList>
    </citation>
    <scope>NUCLEOTIDE SEQUENCE [LARGE SCALE GENOMIC DNA]</scope>
    <source>
        <strain evidence="3">cv. GT1</strain>
        <tissue evidence="2">Leaf</tissue>
    </source>
</reference>
<feature type="compositionally biased region" description="Basic and acidic residues" evidence="1">
    <location>
        <begin position="71"/>
        <end position="81"/>
    </location>
</feature>
<feature type="compositionally biased region" description="Polar residues" evidence="1">
    <location>
        <begin position="177"/>
        <end position="188"/>
    </location>
</feature>
<gene>
    <name evidence="2" type="ORF">GH714_031767</name>
</gene>
<comment type="caution">
    <text evidence="2">The sequence shown here is derived from an EMBL/GenBank/DDBJ whole genome shotgun (WGS) entry which is preliminary data.</text>
</comment>
<accession>A0A6A6L685</accession>
<evidence type="ECO:0000313" key="3">
    <source>
        <dbReference type="Proteomes" id="UP000467840"/>
    </source>
</evidence>
<sequence>MPMQKSRDVIQISMEVKYTKRPLNVSQLNFEEGAKIIEVTNILKERPFVPKQQGESSRHEQSLAHVPVESGDSKIKQKREVQTNASVSSHSDTSPKPPKVKYVHEEMDVDKELEPANPSHLAIKGTRSLHLNLPEKKGRNIHEKEVKRNISEKINEVSTDTVSSVDEKEHPFVPKQQGESSRPEQSLTHVPVESGD</sequence>
<keyword evidence="3" id="KW-1185">Reference proteome</keyword>
<dbReference type="EMBL" id="JAAGAX010000013">
    <property type="protein sequence ID" value="KAF2295159.1"/>
    <property type="molecule type" value="Genomic_DNA"/>
</dbReference>
<proteinExistence type="predicted"/>
<evidence type="ECO:0000256" key="1">
    <source>
        <dbReference type="SAM" id="MobiDB-lite"/>
    </source>
</evidence>
<dbReference type="Proteomes" id="UP000467840">
    <property type="component" value="Chromosome 7"/>
</dbReference>
<name>A0A6A6L685_HEVBR</name>
<evidence type="ECO:0000313" key="2">
    <source>
        <dbReference type="EMBL" id="KAF2295159.1"/>
    </source>
</evidence>
<feature type="compositionally biased region" description="Polar residues" evidence="1">
    <location>
        <begin position="82"/>
        <end position="94"/>
    </location>
</feature>
<feature type="region of interest" description="Disordered" evidence="1">
    <location>
        <begin position="48"/>
        <end position="101"/>
    </location>
</feature>
<dbReference type="AlphaFoldDB" id="A0A6A6L685"/>
<feature type="compositionally biased region" description="Basic and acidic residues" evidence="1">
    <location>
        <begin position="133"/>
        <end position="155"/>
    </location>
</feature>